<keyword evidence="3" id="KW-1185">Reference proteome</keyword>
<sequence length="145" mass="16271">MTRPRGGRQVKRQAIGLQIALCTLVLAPMAASPALAIDARLRSQLEKLTPEERLEQRCDMEAMDQIGDGKGGFRPDKVIAYAFGDPKLDGTTIKTRGAVFRSKGEWYRLSYKCEASADRLEVHAFKYKVGDVVPHEDWAAHYLYD</sequence>
<comment type="caution">
    <text evidence="2">The sequence shown here is derived from an EMBL/GenBank/DDBJ whole genome shotgun (WGS) entry which is preliminary data.</text>
</comment>
<dbReference type="InterPro" id="IPR009273">
    <property type="entry name" value="DUF930"/>
</dbReference>
<feature type="signal peptide" evidence="1">
    <location>
        <begin position="1"/>
        <end position="36"/>
    </location>
</feature>
<gene>
    <name evidence="2" type="ORF">GB927_029520</name>
</gene>
<feature type="chain" id="PRO_5046900423" evidence="1">
    <location>
        <begin position="37"/>
        <end position="145"/>
    </location>
</feature>
<organism evidence="2 3">
    <name type="scientific">Shinella lacus</name>
    <dbReference type="NCBI Taxonomy" id="2654216"/>
    <lineage>
        <taxon>Bacteria</taxon>
        <taxon>Pseudomonadati</taxon>
        <taxon>Pseudomonadota</taxon>
        <taxon>Alphaproteobacteria</taxon>
        <taxon>Hyphomicrobiales</taxon>
        <taxon>Rhizobiaceae</taxon>
        <taxon>Shinella</taxon>
    </lineage>
</organism>
<evidence type="ECO:0000313" key="2">
    <source>
        <dbReference type="EMBL" id="MCQ4634208.1"/>
    </source>
</evidence>
<accession>A0ABT1RGA9</accession>
<dbReference type="Pfam" id="PF06059">
    <property type="entry name" value="DUF930"/>
    <property type="match status" value="1"/>
</dbReference>
<dbReference type="EMBL" id="WHSB02000018">
    <property type="protein sequence ID" value="MCQ4634208.1"/>
    <property type="molecule type" value="Genomic_DNA"/>
</dbReference>
<name>A0ABT1RGA9_9HYPH</name>
<keyword evidence="1" id="KW-0732">Signal</keyword>
<protein>
    <submittedName>
        <fullName evidence="2">DUF930 domain-containing protein</fullName>
    </submittedName>
</protein>
<evidence type="ECO:0000313" key="3">
    <source>
        <dbReference type="Proteomes" id="UP000996601"/>
    </source>
</evidence>
<reference evidence="2" key="1">
    <citation type="submission" date="2021-07" db="EMBL/GenBank/DDBJ databases">
        <title>Shinella sp. nov., a novel member of the genus Shinella from water.</title>
        <authorList>
            <person name="Deng Y."/>
        </authorList>
    </citation>
    <scope>NUCLEOTIDE SEQUENCE</scope>
    <source>
        <strain evidence="2">CPCC 100929</strain>
    </source>
</reference>
<proteinExistence type="predicted"/>
<evidence type="ECO:0000256" key="1">
    <source>
        <dbReference type="SAM" id="SignalP"/>
    </source>
</evidence>
<dbReference type="Proteomes" id="UP000996601">
    <property type="component" value="Unassembled WGS sequence"/>
</dbReference>